<dbReference type="OrthoDB" id="9807255at2"/>
<reference evidence="4" key="1">
    <citation type="submission" date="2015-08" db="EMBL/GenBank/DDBJ databases">
        <title>Vibrio galatheae sp. nov., a novel member of the Vibrionaceae family isolated from the Solomon Islands.</title>
        <authorList>
            <person name="Giubergia S."/>
            <person name="Machado H."/>
            <person name="Mateiu R.V."/>
            <person name="Gram L."/>
        </authorList>
    </citation>
    <scope>NUCLEOTIDE SEQUENCE [LARGE SCALE GENOMIC DNA]</scope>
    <source>
        <strain evidence="4">DSM 19134</strain>
    </source>
</reference>
<evidence type="ECO:0000259" key="1">
    <source>
        <dbReference type="Pfam" id="PF08279"/>
    </source>
</evidence>
<dbReference type="AlphaFoldDB" id="A0A0M0I5F0"/>
<sequence>MRKSDRLFQLTNILRKHQPLTALQLAEMLMVSERTIYRYVDDLSASGIPIYGEPGIGYRLVEGFELPPLQLSREELEALITGVSFTASLTGKNLAASAHSLLAKIEAALPNSSDMISNEERVIRVPTIYREAKIYQLWGKVHSAIESKCWLTLTYNSLSGAETVRSVFPLGLFYWGGKWTLGCWCDLRKAYRDLRLDRITELESSERIAELPEHVCLHEYMEIKSSQAY</sequence>
<dbReference type="PROSITE" id="PS52050">
    <property type="entry name" value="WYL"/>
    <property type="match status" value="1"/>
</dbReference>
<dbReference type="SUPFAM" id="SSF46785">
    <property type="entry name" value="Winged helix' DNA-binding domain"/>
    <property type="match status" value="1"/>
</dbReference>
<feature type="domain" description="WYL" evidence="2">
    <location>
        <begin position="139"/>
        <end position="203"/>
    </location>
</feature>
<dbReference type="STRING" id="171383.AKJ31_04105"/>
<dbReference type="InterPro" id="IPR036388">
    <property type="entry name" value="WH-like_DNA-bd_sf"/>
</dbReference>
<dbReference type="Pfam" id="PF08279">
    <property type="entry name" value="HTH_11"/>
    <property type="match status" value="1"/>
</dbReference>
<evidence type="ECO:0000259" key="2">
    <source>
        <dbReference type="Pfam" id="PF13280"/>
    </source>
</evidence>
<dbReference type="Proteomes" id="UP000037530">
    <property type="component" value="Unassembled WGS sequence"/>
</dbReference>
<dbReference type="Pfam" id="PF13280">
    <property type="entry name" value="WYL"/>
    <property type="match status" value="1"/>
</dbReference>
<evidence type="ECO:0000313" key="4">
    <source>
        <dbReference type="Proteomes" id="UP000037530"/>
    </source>
</evidence>
<protein>
    <submittedName>
        <fullName evidence="3">DeoR faimly transcriptional regulator</fullName>
    </submittedName>
</protein>
<dbReference type="Gene3D" id="1.10.10.10">
    <property type="entry name" value="Winged helix-like DNA-binding domain superfamily/Winged helix DNA-binding domain"/>
    <property type="match status" value="1"/>
</dbReference>
<dbReference type="InterPro" id="IPR036390">
    <property type="entry name" value="WH_DNA-bd_sf"/>
</dbReference>
<dbReference type="PANTHER" id="PTHR34580:SF3">
    <property type="entry name" value="PROTEIN PAFB"/>
    <property type="match status" value="1"/>
</dbReference>
<dbReference type="InterPro" id="IPR013196">
    <property type="entry name" value="HTH_11"/>
</dbReference>
<dbReference type="EMBL" id="LHPI01000001">
    <property type="protein sequence ID" value="KOO09546.1"/>
    <property type="molecule type" value="Genomic_DNA"/>
</dbReference>
<keyword evidence="4" id="KW-1185">Reference proteome</keyword>
<dbReference type="PATRIC" id="fig|171383.3.peg.849"/>
<gene>
    <name evidence="3" type="ORF">AKJ31_04105</name>
</gene>
<name>A0A0M0I5F0_9VIBR</name>
<comment type="caution">
    <text evidence="3">The sequence shown here is derived from an EMBL/GenBank/DDBJ whole genome shotgun (WGS) entry which is preliminary data.</text>
</comment>
<evidence type="ECO:0000313" key="3">
    <source>
        <dbReference type="EMBL" id="KOO09546.1"/>
    </source>
</evidence>
<dbReference type="InterPro" id="IPR051534">
    <property type="entry name" value="CBASS_pafABC_assoc_protein"/>
</dbReference>
<dbReference type="InterPro" id="IPR026881">
    <property type="entry name" value="WYL_dom"/>
</dbReference>
<accession>A0A0M0I5F0</accession>
<proteinExistence type="predicted"/>
<dbReference type="PANTHER" id="PTHR34580">
    <property type="match status" value="1"/>
</dbReference>
<feature type="domain" description="Helix-turn-helix type 11" evidence="1">
    <location>
        <begin position="6"/>
        <end position="59"/>
    </location>
</feature>
<organism evidence="3 4">
    <name type="scientific">Vibrio hepatarius</name>
    <dbReference type="NCBI Taxonomy" id="171383"/>
    <lineage>
        <taxon>Bacteria</taxon>
        <taxon>Pseudomonadati</taxon>
        <taxon>Pseudomonadota</taxon>
        <taxon>Gammaproteobacteria</taxon>
        <taxon>Vibrionales</taxon>
        <taxon>Vibrionaceae</taxon>
        <taxon>Vibrio</taxon>
        <taxon>Vibrio oreintalis group</taxon>
    </lineage>
</organism>